<dbReference type="SUPFAM" id="SSF52540">
    <property type="entry name" value="P-loop containing nucleoside triphosphate hydrolases"/>
    <property type="match status" value="1"/>
</dbReference>
<protein>
    <recommendedName>
        <fullName evidence="2">TraG P-loop domain-containing protein</fullName>
    </recommendedName>
</protein>
<dbReference type="InterPro" id="IPR027417">
    <property type="entry name" value="P-loop_NTPase"/>
</dbReference>
<feature type="transmembrane region" description="Helical" evidence="1">
    <location>
        <begin position="71"/>
        <end position="87"/>
    </location>
</feature>
<dbReference type="EMBL" id="JFDP01000049">
    <property type="protein sequence ID" value="KEZ23227.1"/>
    <property type="molecule type" value="Genomic_DNA"/>
</dbReference>
<sequence>MLQPKNIKKQKGLVWRSFTFVDFGLLLAFGAIALAIGFNVFEKGDDQWKKLITTLFIFLAQLPLLMNIPKYNCRCYFLLIYMFIFLFRKKKYKDKETSLLIPYDSIVDNTIVKTKPLKSGRKYFSVIKFVGKSPWTEEQEDCNRFLNSFNTLLDGIDLFATIIRTKELSDYHKNLENLRFEKERKLAKINNKDAFYNYLEYYEQVQNDLELLDTNTLVDNYYLVIYHGNMNELKISTNTILDTLYTMDINANLLKGHSLVNFLAYLNNLELDQSKVNDLLVQSSTEIEINNKSKGAKLLNKYAKSNEQKVKTVKLDELLKANEIKFKFNHFIKDGKYCSVQVITGLPIQLDDNWASSVFNNQSKVIWHLGAYSDNQKELILDKASKRIEDNKGLTKSQYKRGINMLQLEAIEYLQEQLIINQNNLFNSWLLILNECDDLKSLQKLERDNLTRAKKHKIQLSSLPFRQFEAYSQSTLITTENISDNVQMSSYNIAHGWAFENESINDKNFLIQGLTHSTNEPIIFNQFYKKSTRRVNYNMFTLGSSGKGKSTDVKKQVLANLAHNNKVYIVDPQNEYKRFGSQFNATLIDLGSGYNTKINPLQIQINLFDEDVEYSPAIVINKHLEWLEQFFYILEPNFSNDHIMIIINTIKEMYYELGCYDVDEVSELNDFTYPILSDLIQAIDNYQYIDEKDKNRKEEYVRSVYDRLCYLFTNNGKYEHIYNAQTNIDLSSEFIIFNTSKLSSKNDDVSSKLGLFVLLSFLSNQLYKNFITSPKQNTVIVIDELHMYIDINSTTTLDFVYTLTKTVRKFNGGMLLCTQNPSDFTNANIVSTKAQAILMNCQYAKFFGLKQNDLNAVAEMFRTSGGLTKTQELFLLDSDIGNCLFSLHAYSKLRTLTYYNEYEKQLFFDKGEIGKNYDE</sequence>
<dbReference type="Gene3D" id="1.10.8.730">
    <property type="match status" value="1"/>
</dbReference>
<keyword evidence="1" id="KW-0472">Membrane</keyword>
<evidence type="ECO:0000313" key="3">
    <source>
        <dbReference type="EMBL" id="KEZ23227.1"/>
    </source>
</evidence>
<dbReference type="AlphaFoldDB" id="A0A084EZ35"/>
<comment type="caution">
    <text evidence="3">The sequence shown here is derived from an EMBL/GenBank/DDBJ whole genome shotgun (WGS) entry which is preliminary data.</text>
</comment>
<dbReference type="InterPro" id="IPR043964">
    <property type="entry name" value="P-loop_TraG"/>
</dbReference>
<evidence type="ECO:0000259" key="2">
    <source>
        <dbReference type="Pfam" id="PF19044"/>
    </source>
</evidence>
<accession>A0A084EZ35</accession>
<dbReference type="CDD" id="cd01127">
    <property type="entry name" value="TrwB_TraG_TraD_VirD4"/>
    <property type="match status" value="1"/>
</dbReference>
<dbReference type="eggNOG" id="COG0433">
    <property type="taxonomic scope" value="Bacteria"/>
</dbReference>
<dbReference type="NCBIfam" id="NF045975">
    <property type="entry name" value="VirB4_plasma"/>
    <property type="match status" value="1"/>
</dbReference>
<dbReference type="PANTHER" id="PTHR30121:SF6">
    <property type="entry name" value="SLR6007 PROTEIN"/>
    <property type="match status" value="1"/>
</dbReference>
<proteinExistence type="predicted"/>
<gene>
    <name evidence="3" type="ORF">UDIV_3910</name>
</gene>
<dbReference type="PANTHER" id="PTHR30121">
    <property type="entry name" value="UNCHARACTERIZED PROTEIN YJGR-RELATED"/>
    <property type="match status" value="1"/>
</dbReference>
<keyword evidence="4" id="KW-1185">Reference proteome</keyword>
<dbReference type="RefSeq" id="WP_038102729.1">
    <property type="nucleotide sequence ID" value="NZ_JFDP01000049.1"/>
</dbReference>
<dbReference type="OrthoDB" id="9804380at2"/>
<name>A0A084EZ35_9BACT</name>
<keyword evidence="1" id="KW-0812">Transmembrane</keyword>
<feature type="transmembrane region" description="Helical" evidence="1">
    <location>
        <begin position="20"/>
        <end position="41"/>
    </location>
</feature>
<feature type="domain" description="TraG P-loop" evidence="2">
    <location>
        <begin position="530"/>
        <end position="843"/>
    </location>
</feature>
<feature type="transmembrane region" description="Helical" evidence="1">
    <location>
        <begin position="47"/>
        <end position="64"/>
    </location>
</feature>
<reference evidence="3 4" key="1">
    <citation type="submission" date="2014-02" db="EMBL/GenBank/DDBJ databases">
        <title>Genome sequence of Ureaplasma diversum strain 246.</title>
        <authorList>
            <person name="Sirand-Pugnet P."/>
            <person name="Breton M."/>
            <person name="Dordet-Frisoni E."/>
            <person name="Baranowski E."/>
            <person name="Barre A."/>
            <person name="Couture C."/>
            <person name="Dupuy V."/>
            <person name="Gaurivaud P."/>
            <person name="Jacob D."/>
            <person name="Lemaitre C."/>
            <person name="Manso-Silvan L."/>
            <person name="Nikolski M."/>
            <person name="Nouvel L.-X."/>
            <person name="Poumarat F."/>
            <person name="Tardy F."/>
            <person name="Thebault P."/>
            <person name="Theil S."/>
            <person name="Citti C."/>
            <person name="Thiaucourt F."/>
            <person name="Blanchard A."/>
        </authorList>
    </citation>
    <scope>NUCLEOTIDE SEQUENCE [LARGE SCALE GENOMIC DNA]</scope>
    <source>
        <strain evidence="3 4">NCTC 246</strain>
    </source>
</reference>
<evidence type="ECO:0000313" key="4">
    <source>
        <dbReference type="Proteomes" id="UP000028537"/>
    </source>
</evidence>
<dbReference type="Pfam" id="PF19044">
    <property type="entry name" value="P-loop_TraG"/>
    <property type="match status" value="1"/>
</dbReference>
<organism evidence="3 4">
    <name type="scientific">Ureaplasma diversum NCTC 246</name>
    <dbReference type="NCBI Taxonomy" id="1188241"/>
    <lineage>
        <taxon>Bacteria</taxon>
        <taxon>Bacillati</taxon>
        <taxon>Mycoplasmatota</taxon>
        <taxon>Mycoplasmoidales</taxon>
        <taxon>Mycoplasmoidaceae</taxon>
        <taxon>Ureaplasma</taxon>
    </lineage>
</organism>
<dbReference type="Gene3D" id="3.40.50.300">
    <property type="entry name" value="P-loop containing nucleotide triphosphate hydrolases"/>
    <property type="match status" value="1"/>
</dbReference>
<evidence type="ECO:0000256" key="1">
    <source>
        <dbReference type="SAM" id="Phobius"/>
    </source>
</evidence>
<dbReference type="Proteomes" id="UP000028537">
    <property type="component" value="Unassembled WGS sequence"/>
</dbReference>
<keyword evidence="1" id="KW-1133">Transmembrane helix</keyword>
<dbReference type="InterPro" id="IPR051162">
    <property type="entry name" value="T4SS_component"/>
</dbReference>